<sequence>MTTILRTPRLTLRRWREDDIEPLAALGPGGDPAAARDDIAAWEREWEERGVGMFAVELRETRRLAGVAGLSVPAHLPAVLPAVALGWRLGAVGRERGLDVEAARAVLDFALRDRGVARVVAVHAVGDAGSERVLRALGMRPEGETADPRCGGRLRVHVLEACP</sequence>
<dbReference type="GO" id="GO:0016747">
    <property type="term" value="F:acyltransferase activity, transferring groups other than amino-acyl groups"/>
    <property type="evidence" value="ECO:0007669"/>
    <property type="project" value="InterPro"/>
</dbReference>
<reference evidence="2" key="1">
    <citation type="journal article" date="2014" name="Int. J. Syst. Evol. Microbiol.">
        <title>Complete genome sequence of Corynebacterium casei LMG S-19264T (=DSM 44701T), isolated from a smear-ripened cheese.</title>
        <authorList>
            <consortium name="US DOE Joint Genome Institute (JGI-PGF)"/>
            <person name="Walter F."/>
            <person name="Albersmeier A."/>
            <person name="Kalinowski J."/>
            <person name="Ruckert C."/>
        </authorList>
    </citation>
    <scope>NUCLEOTIDE SEQUENCE</scope>
    <source>
        <strain evidence="2">JCM 4059</strain>
    </source>
</reference>
<protein>
    <submittedName>
        <fullName evidence="2">N-acetyltransferase</fullName>
    </submittedName>
</protein>
<evidence type="ECO:0000313" key="3">
    <source>
        <dbReference type="Proteomes" id="UP000638313"/>
    </source>
</evidence>
<comment type="caution">
    <text evidence="2">The sequence shown here is derived from an EMBL/GenBank/DDBJ whole genome shotgun (WGS) entry which is preliminary data.</text>
</comment>
<evidence type="ECO:0000259" key="1">
    <source>
        <dbReference type="Pfam" id="PF13302"/>
    </source>
</evidence>
<name>A0A919AWE6_9ACTN</name>
<dbReference type="AlphaFoldDB" id="A0A919AWE6"/>
<dbReference type="InterPro" id="IPR051531">
    <property type="entry name" value="N-acetyltransferase"/>
</dbReference>
<dbReference type="RefSeq" id="WP_190127590.1">
    <property type="nucleotide sequence ID" value="NZ_BNBD01000001.1"/>
</dbReference>
<dbReference type="PANTHER" id="PTHR43792">
    <property type="entry name" value="GNAT FAMILY, PUTATIVE (AFU_ORTHOLOGUE AFUA_3G00765)-RELATED-RELATED"/>
    <property type="match status" value="1"/>
</dbReference>
<proteinExistence type="predicted"/>
<reference evidence="2" key="2">
    <citation type="submission" date="2020-09" db="EMBL/GenBank/DDBJ databases">
        <authorList>
            <person name="Sun Q."/>
            <person name="Ohkuma M."/>
        </authorList>
    </citation>
    <scope>NUCLEOTIDE SEQUENCE</scope>
    <source>
        <strain evidence="2">JCM 4059</strain>
    </source>
</reference>
<accession>A0A919AWE6</accession>
<dbReference type="Pfam" id="PF13302">
    <property type="entry name" value="Acetyltransf_3"/>
    <property type="match status" value="1"/>
</dbReference>
<evidence type="ECO:0000313" key="2">
    <source>
        <dbReference type="EMBL" id="GHF26400.1"/>
    </source>
</evidence>
<organism evidence="2 3">
    <name type="scientific">Streptomyces mashuensis</name>
    <dbReference type="NCBI Taxonomy" id="33904"/>
    <lineage>
        <taxon>Bacteria</taxon>
        <taxon>Bacillati</taxon>
        <taxon>Actinomycetota</taxon>
        <taxon>Actinomycetes</taxon>
        <taxon>Kitasatosporales</taxon>
        <taxon>Streptomycetaceae</taxon>
        <taxon>Streptomyces</taxon>
    </lineage>
</organism>
<dbReference type="InterPro" id="IPR016181">
    <property type="entry name" value="Acyl_CoA_acyltransferase"/>
</dbReference>
<gene>
    <name evidence="2" type="ORF">GCM10010218_04040</name>
</gene>
<keyword evidence="3" id="KW-1185">Reference proteome</keyword>
<dbReference type="PANTHER" id="PTHR43792:SF1">
    <property type="entry name" value="N-ACETYLTRANSFERASE DOMAIN-CONTAINING PROTEIN"/>
    <property type="match status" value="1"/>
</dbReference>
<dbReference type="Proteomes" id="UP000638313">
    <property type="component" value="Unassembled WGS sequence"/>
</dbReference>
<dbReference type="Gene3D" id="3.40.630.30">
    <property type="match status" value="1"/>
</dbReference>
<dbReference type="EMBL" id="BNBD01000001">
    <property type="protein sequence ID" value="GHF26400.1"/>
    <property type="molecule type" value="Genomic_DNA"/>
</dbReference>
<dbReference type="InterPro" id="IPR000182">
    <property type="entry name" value="GNAT_dom"/>
</dbReference>
<feature type="domain" description="N-acetyltransferase" evidence="1">
    <location>
        <begin position="9"/>
        <end position="140"/>
    </location>
</feature>
<dbReference type="SUPFAM" id="SSF55729">
    <property type="entry name" value="Acyl-CoA N-acyltransferases (Nat)"/>
    <property type="match status" value="1"/>
</dbReference>